<evidence type="ECO:0000256" key="2">
    <source>
        <dbReference type="ARBA" id="ARBA00022723"/>
    </source>
</evidence>
<evidence type="ECO:0000313" key="11">
    <source>
        <dbReference type="Proteomes" id="UP001293593"/>
    </source>
</evidence>
<evidence type="ECO:0000259" key="9">
    <source>
        <dbReference type="PROSITE" id="PS51485"/>
    </source>
</evidence>
<sequence length="184" mass="19012">MAKLANVVVLVVVAFAAICLHSVEAADFTVGGSSGWFNSPPGGASFYSNWASGLTFKVNDVLVFNFATGSHDVAILTKANFDSCNVNNPIQLIRNGPARVTLNRTGEFYFACAFPGHCNSGQKLSINVSNSPSSPTSPSPAGAPGSSPTPPSGQQSPPPSSANSLAITIPLLLATICLSLFLHF</sequence>
<proteinExistence type="predicted"/>
<keyword evidence="1" id="KW-0813">Transport</keyword>
<dbReference type="GO" id="GO:0046872">
    <property type="term" value="F:metal ion binding"/>
    <property type="evidence" value="ECO:0007669"/>
    <property type="project" value="UniProtKB-KW"/>
</dbReference>
<dbReference type="InterPro" id="IPR028871">
    <property type="entry name" value="BlueCu_1_BS"/>
</dbReference>
<name>A0AAE1J8Z5_9FABA</name>
<evidence type="ECO:0000256" key="3">
    <source>
        <dbReference type="ARBA" id="ARBA00022982"/>
    </source>
</evidence>
<dbReference type="GO" id="GO:0005886">
    <property type="term" value="C:plasma membrane"/>
    <property type="evidence" value="ECO:0007669"/>
    <property type="project" value="TreeGrafter"/>
</dbReference>
<evidence type="ECO:0000256" key="8">
    <source>
        <dbReference type="SAM" id="SignalP"/>
    </source>
</evidence>
<feature type="region of interest" description="Disordered" evidence="6">
    <location>
        <begin position="125"/>
        <end position="161"/>
    </location>
</feature>
<dbReference type="Gene3D" id="2.60.40.420">
    <property type="entry name" value="Cupredoxins - blue copper proteins"/>
    <property type="match status" value="1"/>
</dbReference>
<dbReference type="SUPFAM" id="SSF49503">
    <property type="entry name" value="Cupredoxins"/>
    <property type="match status" value="1"/>
</dbReference>
<dbReference type="InterPro" id="IPR003245">
    <property type="entry name" value="Phytocyanin_dom"/>
</dbReference>
<dbReference type="PROSITE" id="PS51485">
    <property type="entry name" value="PHYTOCYANIN"/>
    <property type="match status" value="1"/>
</dbReference>
<reference evidence="10" key="1">
    <citation type="submission" date="2023-10" db="EMBL/GenBank/DDBJ databases">
        <title>Chromosome-level genome of the transformable northern wattle, Acacia crassicarpa.</title>
        <authorList>
            <person name="Massaro I."/>
            <person name="Sinha N.R."/>
            <person name="Poethig S."/>
            <person name="Leichty A.R."/>
        </authorList>
    </citation>
    <scope>NUCLEOTIDE SEQUENCE</scope>
    <source>
        <strain evidence="10">Acra3RX</strain>
        <tissue evidence="10">Leaf</tissue>
    </source>
</reference>
<evidence type="ECO:0000256" key="4">
    <source>
        <dbReference type="ARBA" id="ARBA00023008"/>
    </source>
</evidence>
<feature type="compositionally biased region" description="Pro residues" evidence="6">
    <location>
        <begin position="147"/>
        <end position="160"/>
    </location>
</feature>
<dbReference type="EMBL" id="JAWXYG010000008">
    <property type="protein sequence ID" value="KAK4265158.1"/>
    <property type="molecule type" value="Genomic_DNA"/>
</dbReference>
<feature type="transmembrane region" description="Helical" evidence="7">
    <location>
        <begin position="164"/>
        <end position="182"/>
    </location>
</feature>
<dbReference type="Proteomes" id="UP001293593">
    <property type="component" value="Unassembled WGS sequence"/>
</dbReference>
<dbReference type="PROSITE" id="PS00196">
    <property type="entry name" value="COPPER_BLUE"/>
    <property type="match status" value="1"/>
</dbReference>
<feature type="compositionally biased region" description="Low complexity" evidence="6">
    <location>
        <begin position="129"/>
        <end position="146"/>
    </location>
</feature>
<feature type="chain" id="PRO_5041949229" description="Phytocyanin domain-containing protein" evidence="8">
    <location>
        <begin position="26"/>
        <end position="184"/>
    </location>
</feature>
<keyword evidence="7" id="KW-1133">Transmembrane helix</keyword>
<feature type="signal peptide" evidence="8">
    <location>
        <begin position="1"/>
        <end position="25"/>
    </location>
</feature>
<keyword evidence="5" id="KW-0325">Glycoprotein</keyword>
<keyword evidence="8" id="KW-0732">Signal</keyword>
<keyword evidence="4" id="KW-0186">Copper</keyword>
<dbReference type="InterPro" id="IPR039391">
    <property type="entry name" value="Phytocyanin-like"/>
</dbReference>
<keyword evidence="7" id="KW-0472">Membrane</keyword>
<dbReference type="Pfam" id="PF02298">
    <property type="entry name" value="Cu_bind_like"/>
    <property type="match status" value="1"/>
</dbReference>
<evidence type="ECO:0000256" key="6">
    <source>
        <dbReference type="SAM" id="MobiDB-lite"/>
    </source>
</evidence>
<evidence type="ECO:0000313" key="10">
    <source>
        <dbReference type="EMBL" id="KAK4265158.1"/>
    </source>
</evidence>
<keyword evidence="3" id="KW-0249">Electron transport</keyword>
<dbReference type="InterPro" id="IPR008972">
    <property type="entry name" value="Cupredoxin"/>
</dbReference>
<dbReference type="PANTHER" id="PTHR33021">
    <property type="entry name" value="BLUE COPPER PROTEIN"/>
    <property type="match status" value="1"/>
</dbReference>
<evidence type="ECO:0000256" key="5">
    <source>
        <dbReference type="ARBA" id="ARBA00023180"/>
    </source>
</evidence>
<keyword evidence="11" id="KW-1185">Reference proteome</keyword>
<protein>
    <recommendedName>
        <fullName evidence="9">Phytocyanin domain-containing protein</fullName>
    </recommendedName>
</protein>
<keyword evidence="2" id="KW-0479">Metal-binding</keyword>
<dbReference type="FunFam" id="2.60.40.420:FF:000003">
    <property type="entry name" value="Blue copper"/>
    <property type="match status" value="1"/>
</dbReference>
<keyword evidence="7" id="KW-0812">Transmembrane</keyword>
<dbReference type="CDD" id="cd13920">
    <property type="entry name" value="Stellacyanin"/>
    <property type="match status" value="1"/>
</dbReference>
<organism evidence="10 11">
    <name type="scientific">Acacia crassicarpa</name>
    <name type="common">northern wattle</name>
    <dbReference type="NCBI Taxonomy" id="499986"/>
    <lineage>
        <taxon>Eukaryota</taxon>
        <taxon>Viridiplantae</taxon>
        <taxon>Streptophyta</taxon>
        <taxon>Embryophyta</taxon>
        <taxon>Tracheophyta</taxon>
        <taxon>Spermatophyta</taxon>
        <taxon>Magnoliopsida</taxon>
        <taxon>eudicotyledons</taxon>
        <taxon>Gunneridae</taxon>
        <taxon>Pentapetalae</taxon>
        <taxon>rosids</taxon>
        <taxon>fabids</taxon>
        <taxon>Fabales</taxon>
        <taxon>Fabaceae</taxon>
        <taxon>Caesalpinioideae</taxon>
        <taxon>mimosoid clade</taxon>
        <taxon>Acacieae</taxon>
        <taxon>Acacia</taxon>
    </lineage>
</organism>
<dbReference type="AlphaFoldDB" id="A0AAE1J8Z5"/>
<dbReference type="PANTHER" id="PTHR33021:SF189">
    <property type="entry name" value="CUCUMBER PEELING CUPREDOXIN-LIKE"/>
    <property type="match status" value="1"/>
</dbReference>
<accession>A0AAE1J8Z5</accession>
<dbReference type="GO" id="GO:0009055">
    <property type="term" value="F:electron transfer activity"/>
    <property type="evidence" value="ECO:0007669"/>
    <property type="project" value="InterPro"/>
</dbReference>
<gene>
    <name evidence="10" type="ORF">QN277_026244</name>
</gene>
<feature type="domain" description="Phytocyanin" evidence="9">
    <location>
        <begin position="26"/>
        <end position="130"/>
    </location>
</feature>
<evidence type="ECO:0000256" key="1">
    <source>
        <dbReference type="ARBA" id="ARBA00022448"/>
    </source>
</evidence>
<evidence type="ECO:0000256" key="7">
    <source>
        <dbReference type="SAM" id="Phobius"/>
    </source>
</evidence>
<comment type="caution">
    <text evidence="10">The sequence shown here is derived from an EMBL/GenBank/DDBJ whole genome shotgun (WGS) entry which is preliminary data.</text>
</comment>